<name>A0A0S4KLH5_BODSA</name>
<reference evidence="2" key="1">
    <citation type="submission" date="2015-09" db="EMBL/GenBank/DDBJ databases">
        <authorList>
            <consortium name="Pathogen Informatics"/>
        </authorList>
    </citation>
    <scope>NUCLEOTIDE SEQUENCE [LARGE SCALE GENOMIC DNA]</scope>
    <source>
        <strain evidence="2">Lake Konstanz</strain>
    </source>
</reference>
<protein>
    <submittedName>
        <fullName evidence="1">Uncharacterized protein</fullName>
    </submittedName>
</protein>
<sequence>MKIINEIFEAFSPKRLVDPNHETRPTRLSKHLAHTIRNTDKREIANYPPTTMQSPLNASISMLNAANATAKRPAPLAACYQCSAPVPQGWSYCIACSESYAHAYYNHHMHSHASATPPQNFAVNHKNGGDDVVPAPSAGGYYAQHVYNNMPSSNNNIIGNLYVQQQQYHQQQHQYQQQYDRSPSGHSLTSSVVSVDEYNVELKCSGTFSASGLCGCCKKSVDVSHAMPNGTCSKRCEWVSCGCCPQCGRYSASSAQYIPGQPYCSIGCASQSHQANWCPTCGVRQMLVGSTHCSTQCAASSGNNFPIRQRKKIAQQNQYLRHEVMPDHERNGLLQPLRSVLSSMGVIPANVVKCMPHTVRRKNYLTYRAHVEQEMVAGGNTAKYGFGGEGNEQRRYLPLAIQCTLGAAGSPFSAAGTAIECCEDPSCTTCVVLRNGVTKEKLNVASHYCTSDFQFSLMHAMQMPSAGSLRAIAVCRAVVGTPSFVRDPAHIVPGKDQSHSTIILAPTTNSSGRDSPLSSHRQEGTYIFRDDAIEILHVVLVRQTS</sequence>
<keyword evidence="2" id="KW-1185">Reference proteome</keyword>
<dbReference type="VEuPathDB" id="TriTrypDB:BSAL_88170"/>
<proteinExistence type="predicted"/>
<dbReference type="AlphaFoldDB" id="A0A0S4KLH5"/>
<gene>
    <name evidence="1" type="ORF">BSAL_88170</name>
</gene>
<evidence type="ECO:0000313" key="2">
    <source>
        <dbReference type="Proteomes" id="UP000051952"/>
    </source>
</evidence>
<dbReference type="EMBL" id="CYKH01001107">
    <property type="protein sequence ID" value="CUI14429.1"/>
    <property type="molecule type" value="Genomic_DNA"/>
</dbReference>
<evidence type="ECO:0000313" key="1">
    <source>
        <dbReference type="EMBL" id="CUI14429.1"/>
    </source>
</evidence>
<accession>A0A0S4KLH5</accession>
<dbReference type="Proteomes" id="UP000051952">
    <property type="component" value="Unassembled WGS sequence"/>
</dbReference>
<organism evidence="1 2">
    <name type="scientific">Bodo saltans</name>
    <name type="common">Flagellated protozoan</name>
    <dbReference type="NCBI Taxonomy" id="75058"/>
    <lineage>
        <taxon>Eukaryota</taxon>
        <taxon>Discoba</taxon>
        <taxon>Euglenozoa</taxon>
        <taxon>Kinetoplastea</taxon>
        <taxon>Metakinetoplastina</taxon>
        <taxon>Eubodonida</taxon>
        <taxon>Bodonidae</taxon>
        <taxon>Bodo</taxon>
    </lineage>
</organism>